<evidence type="ECO:0000313" key="1">
    <source>
        <dbReference type="EMBL" id="KAF5370830.1"/>
    </source>
</evidence>
<keyword evidence="2" id="KW-1185">Reference proteome</keyword>
<protein>
    <submittedName>
        <fullName evidence="1">Uncharacterized protein</fullName>
    </submittedName>
</protein>
<dbReference type="AlphaFoldDB" id="A0A8H5GU04"/>
<organism evidence="1 2">
    <name type="scientific">Tetrapyrgos nigripes</name>
    <dbReference type="NCBI Taxonomy" id="182062"/>
    <lineage>
        <taxon>Eukaryota</taxon>
        <taxon>Fungi</taxon>
        <taxon>Dikarya</taxon>
        <taxon>Basidiomycota</taxon>
        <taxon>Agaricomycotina</taxon>
        <taxon>Agaricomycetes</taxon>
        <taxon>Agaricomycetidae</taxon>
        <taxon>Agaricales</taxon>
        <taxon>Marasmiineae</taxon>
        <taxon>Marasmiaceae</taxon>
        <taxon>Tetrapyrgos</taxon>
    </lineage>
</organism>
<proteinExistence type="predicted"/>
<accession>A0A8H5GU04</accession>
<dbReference type="Proteomes" id="UP000559256">
    <property type="component" value="Unassembled WGS sequence"/>
</dbReference>
<dbReference type="EMBL" id="JAACJM010000010">
    <property type="protein sequence ID" value="KAF5370830.1"/>
    <property type="molecule type" value="Genomic_DNA"/>
</dbReference>
<evidence type="ECO:0000313" key="2">
    <source>
        <dbReference type="Proteomes" id="UP000559256"/>
    </source>
</evidence>
<sequence length="233" mass="26675">MYSGVVTDVEPPSRLKPFTELLVNIPQLGQVIGMIKHDDVYHILGKLLLQDAIPLRPEQQHLQQIEWTHEQENPLEPSKDAGDQVHCHELVPKKNFVPMSTSPEPWINKIVNVVKGPFRHQGTVRGVQRTSKYTSGLCITVCFDQVFLVDHGVGHKKAFDYDQIRDNETGLALHQAYPLWKSRRYYQSLTLKLWKAMPRAIRSITEENRPVTPPTEQLVHDGSAWDLCPHLPL</sequence>
<name>A0A8H5GU04_9AGAR</name>
<comment type="caution">
    <text evidence="1">The sequence shown here is derived from an EMBL/GenBank/DDBJ whole genome shotgun (WGS) entry which is preliminary data.</text>
</comment>
<reference evidence="1 2" key="1">
    <citation type="journal article" date="2020" name="ISME J.">
        <title>Uncovering the hidden diversity of litter-decomposition mechanisms in mushroom-forming fungi.</title>
        <authorList>
            <person name="Floudas D."/>
            <person name="Bentzer J."/>
            <person name="Ahren D."/>
            <person name="Johansson T."/>
            <person name="Persson P."/>
            <person name="Tunlid A."/>
        </authorList>
    </citation>
    <scope>NUCLEOTIDE SEQUENCE [LARGE SCALE GENOMIC DNA]</scope>
    <source>
        <strain evidence="1 2">CBS 291.85</strain>
    </source>
</reference>
<gene>
    <name evidence="1" type="ORF">D9758_001847</name>
</gene>